<evidence type="ECO:0000259" key="2">
    <source>
        <dbReference type="Pfam" id="PF01345"/>
    </source>
</evidence>
<protein>
    <recommendedName>
        <fullName evidence="2">DUF11 domain-containing protein</fullName>
    </recommendedName>
</protein>
<dbReference type="EMBL" id="BAAAFM010000003">
    <property type="protein sequence ID" value="GAA0209948.1"/>
    <property type="molecule type" value="Genomic_DNA"/>
</dbReference>
<dbReference type="InterPro" id="IPR047589">
    <property type="entry name" value="DUF11_rpt"/>
</dbReference>
<dbReference type="NCBIfam" id="TIGR01451">
    <property type="entry name" value="B_ant_repeat"/>
    <property type="match status" value="1"/>
</dbReference>
<accession>A0ABN0T297</accession>
<evidence type="ECO:0000256" key="1">
    <source>
        <dbReference type="SAM" id="MobiDB-lite"/>
    </source>
</evidence>
<feature type="domain" description="DUF11" evidence="2">
    <location>
        <begin position="473"/>
        <end position="562"/>
    </location>
</feature>
<proteinExistence type="predicted"/>
<reference evidence="3 4" key="1">
    <citation type="journal article" date="2019" name="Int. J. Syst. Evol. Microbiol.">
        <title>The Global Catalogue of Microorganisms (GCM) 10K type strain sequencing project: providing services to taxonomists for standard genome sequencing and annotation.</title>
        <authorList>
            <consortium name="The Broad Institute Genomics Platform"/>
            <consortium name="The Broad Institute Genome Sequencing Center for Infectious Disease"/>
            <person name="Wu L."/>
            <person name="Ma J."/>
        </authorList>
    </citation>
    <scope>NUCLEOTIDE SEQUENCE [LARGE SCALE GENOMIC DNA]</scope>
    <source>
        <strain evidence="3 4">JCM 16211</strain>
    </source>
</reference>
<dbReference type="InterPro" id="IPR001434">
    <property type="entry name" value="OmcB-like_DUF11"/>
</dbReference>
<gene>
    <name evidence="3" type="ORF">GCM10009123_16710</name>
</gene>
<dbReference type="Pfam" id="PF01345">
    <property type="entry name" value="DUF11"/>
    <property type="match status" value="1"/>
</dbReference>
<dbReference type="Proteomes" id="UP001501221">
    <property type="component" value="Unassembled WGS sequence"/>
</dbReference>
<feature type="region of interest" description="Disordered" evidence="1">
    <location>
        <begin position="391"/>
        <end position="413"/>
    </location>
</feature>
<comment type="caution">
    <text evidence="3">The sequence shown here is derived from an EMBL/GenBank/DDBJ whole genome shotgun (WGS) entry which is preliminary data.</text>
</comment>
<feature type="compositionally biased region" description="Gly residues" evidence="1">
    <location>
        <begin position="252"/>
        <end position="263"/>
    </location>
</feature>
<keyword evidence="4" id="KW-1185">Reference proteome</keyword>
<feature type="region of interest" description="Disordered" evidence="1">
    <location>
        <begin position="252"/>
        <end position="292"/>
    </location>
</feature>
<feature type="region of interest" description="Disordered" evidence="1">
    <location>
        <begin position="439"/>
        <end position="466"/>
    </location>
</feature>
<name>A0ABN0T297_9GAMM</name>
<organism evidence="3 4">
    <name type="scientific">Kangiella japonica</name>
    <dbReference type="NCBI Taxonomy" id="647384"/>
    <lineage>
        <taxon>Bacteria</taxon>
        <taxon>Pseudomonadati</taxon>
        <taxon>Pseudomonadota</taxon>
        <taxon>Gammaproteobacteria</taxon>
        <taxon>Kangiellales</taxon>
        <taxon>Kangiellaceae</taxon>
        <taxon>Kangiella</taxon>
    </lineage>
</organism>
<feature type="compositionally biased region" description="Gly residues" evidence="1">
    <location>
        <begin position="271"/>
        <end position="289"/>
    </location>
</feature>
<evidence type="ECO:0000313" key="3">
    <source>
        <dbReference type="EMBL" id="GAA0209948.1"/>
    </source>
</evidence>
<sequence length="568" mass="55273">MCAVPASDGDQSISGVVNTYYEGASSASAGSTTFTVGASSGANESLATGDLVIIMQMQDAQFNTANSSAYGSGGTSGRGYTALNQTGRYEFARVESVIGPSVNLSEGLTYSYTNADTTLTRGQHRFQVIKVPQYNNATISGTVTAAPWDGRKGGVVAIDVANTLNGAGGTIDVSGLGFRGGAHRRTGFAADATSRFFYVDTEANNNSGTNLRHSSKGEGIAGTPQYVFDGTQVIDTNGVAISDGYPGGDYGRGAPGNAGGGGNEWSNAGNDSGGGGGGNVSNGGNGGVGWDLNPATENVGGIGGASFPSSLNRIVMGGGGGAGLANNTGQPHGGAGGGIIIVRANIVVGSLTLNASGADGVQSPQNDGGGGAGAGGSVALTATSGLGGVTVDISGGQGGDADPANTGANSMHGPGGGGSGGYLIFSPGAGAPSVNLSGGANGTTTTRNEAHGAVSGGAGSRSSGAGRYPCTADIRVTKSDTLGDYQPGATRTYSIAVSNDGPGDVSGALVSDTVPAGLNIDSVSCSPAANCSSLTTTGQNIQATVNLMLGDTVTITVEVTYSAAPEDY</sequence>
<evidence type="ECO:0000313" key="4">
    <source>
        <dbReference type="Proteomes" id="UP001501221"/>
    </source>
</evidence>